<evidence type="ECO:0000313" key="2">
    <source>
        <dbReference type="Proteomes" id="UP000250266"/>
    </source>
</evidence>
<reference evidence="1 2" key="1">
    <citation type="journal article" date="2016" name="Nat. Commun.">
        <title>Ectomycorrhizal ecology is imprinted in the genome of the dominant symbiotic fungus Cenococcum geophilum.</title>
        <authorList>
            <consortium name="DOE Joint Genome Institute"/>
            <person name="Peter M."/>
            <person name="Kohler A."/>
            <person name="Ohm R.A."/>
            <person name="Kuo A."/>
            <person name="Krutzmann J."/>
            <person name="Morin E."/>
            <person name="Arend M."/>
            <person name="Barry K.W."/>
            <person name="Binder M."/>
            <person name="Choi C."/>
            <person name="Clum A."/>
            <person name="Copeland A."/>
            <person name="Grisel N."/>
            <person name="Haridas S."/>
            <person name="Kipfer T."/>
            <person name="LaButti K."/>
            <person name="Lindquist E."/>
            <person name="Lipzen A."/>
            <person name="Maire R."/>
            <person name="Meier B."/>
            <person name="Mihaltcheva S."/>
            <person name="Molinier V."/>
            <person name="Murat C."/>
            <person name="Poggeler S."/>
            <person name="Quandt C.A."/>
            <person name="Sperisen C."/>
            <person name="Tritt A."/>
            <person name="Tisserant E."/>
            <person name="Crous P.W."/>
            <person name="Henrissat B."/>
            <person name="Nehls U."/>
            <person name="Egli S."/>
            <person name="Spatafora J.W."/>
            <person name="Grigoriev I.V."/>
            <person name="Martin F.M."/>
        </authorList>
    </citation>
    <scope>NUCLEOTIDE SEQUENCE [LARGE SCALE GENOMIC DNA]</scope>
    <source>
        <strain evidence="1 2">CBS 459.81</strain>
    </source>
</reference>
<dbReference type="InterPro" id="IPR054208">
    <property type="entry name" value="DUF6914"/>
</dbReference>
<dbReference type="EMBL" id="KV745249">
    <property type="protein sequence ID" value="OCK76035.1"/>
    <property type="molecule type" value="Genomic_DNA"/>
</dbReference>
<keyword evidence="2" id="KW-1185">Reference proteome</keyword>
<name>A0A8E2E2F0_9PEZI</name>
<accession>A0A8E2E2F0</accession>
<protein>
    <submittedName>
        <fullName evidence="1">Uncharacterized protein</fullName>
    </submittedName>
</protein>
<evidence type="ECO:0000313" key="1">
    <source>
        <dbReference type="EMBL" id="OCK76035.1"/>
    </source>
</evidence>
<proteinExistence type="predicted"/>
<gene>
    <name evidence="1" type="ORF">K432DRAFT_396784</name>
</gene>
<sequence>MSNKDRVFVALYVRDGITGTESIRSKPNHSIYVWGIWIEPKGSSGEGTSFSVEESSGFADAENPAGWNLVIKGYSQWPHAQLGRIMIGKLPEGFAGADVAALLRDIPLPDAHASPVENGVTWMKMAIGELQRNGCAERFSVDQFVDDALGYADAWYAKDKRGERNEKINYTWSRTFP</sequence>
<dbReference type="Pfam" id="PF21858">
    <property type="entry name" value="DUF6914"/>
    <property type="match status" value="1"/>
</dbReference>
<organism evidence="1 2">
    <name type="scientific">Lepidopterella palustris CBS 459.81</name>
    <dbReference type="NCBI Taxonomy" id="1314670"/>
    <lineage>
        <taxon>Eukaryota</taxon>
        <taxon>Fungi</taxon>
        <taxon>Dikarya</taxon>
        <taxon>Ascomycota</taxon>
        <taxon>Pezizomycotina</taxon>
        <taxon>Dothideomycetes</taxon>
        <taxon>Pleosporomycetidae</taxon>
        <taxon>Mytilinidiales</taxon>
        <taxon>Argynnaceae</taxon>
        <taxon>Lepidopterella</taxon>
    </lineage>
</organism>
<dbReference type="Proteomes" id="UP000250266">
    <property type="component" value="Unassembled WGS sequence"/>
</dbReference>
<dbReference type="OrthoDB" id="4924482at2759"/>
<dbReference type="AlphaFoldDB" id="A0A8E2E2F0"/>